<comment type="caution">
    <text evidence="3">The sequence shown here is derived from an EMBL/GenBank/DDBJ whole genome shotgun (WGS) entry which is preliminary data.</text>
</comment>
<proteinExistence type="predicted"/>
<organism evidence="3 4">
    <name type="scientific">Actinomadura gamaensis</name>
    <dbReference type="NCBI Taxonomy" id="1763541"/>
    <lineage>
        <taxon>Bacteria</taxon>
        <taxon>Bacillati</taxon>
        <taxon>Actinomycetota</taxon>
        <taxon>Actinomycetes</taxon>
        <taxon>Streptosporangiales</taxon>
        <taxon>Thermomonosporaceae</taxon>
        <taxon>Actinomadura</taxon>
    </lineage>
</organism>
<evidence type="ECO:0000256" key="1">
    <source>
        <dbReference type="SAM" id="MobiDB-lite"/>
    </source>
</evidence>
<reference evidence="4" key="1">
    <citation type="journal article" date="2019" name="Int. J. Syst. Evol. Microbiol.">
        <title>The Global Catalogue of Microorganisms (GCM) 10K type strain sequencing project: providing services to taxonomists for standard genome sequencing and annotation.</title>
        <authorList>
            <consortium name="The Broad Institute Genomics Platform"/>
            <consortium name="The Broad Institute Genome Sequencing Center for Infectious Disease"/>
            <person name="Wu L."/>
            <person name="Ma J."/>
        </authorList>
    </citation>
    <scope>NUCLEOTIDE SEQUENCE [LARGE SCALE GENOMIC DNA]</scope>
    <source>
        <strain evidence="4">KLKA75</strain>
    </source>
</reference>
<dbReference type="Proteomes" id="UP001595872">
    <property type="component" value="Unassembled WGS sequence"/>
</dbReference>
<keyword evidence="4" id="KW-1185">Reference proteome</keyword>
<protein>
    <recommendedName>
        <fullName evidence="5">Secreted protein</fullName>
    </recommendedName>
</protein>
<evidence type="ECO:0000256" key="2">
    <source>
        <dbReference type="SAM" id="Phobius"/>
    </source>
</evidence>
<evidence type="ECO:0008006" key="5">
    <source>
        <dbReference type="Google" id="ProtNLM"/>
    </source>
</evidence>
<evidence type="ECO:0000313" key="4">
    <source>
        <dbReference type="Proteomes" id="UP001595872"/>
    </source>
</evidence>
<evidence type="ECO:0000313" key="3">
    <source>
        <dbReference type="EMBL" id="MFC4910518.1"/>
    </source>
</evidence>
<feature type="compositionally biased region" description="Low complexity" evidence="1">
    <location>
        <begin position="52"/>
        <end position="69"/>
    </location>
</feature>
<name>A0ABV9U226_9ACTN</name>
<feature type="region of interest" description="Disordered" evidence="1">
    <location>
        <begin position="51"/>
        <end position="103"/>
    </location>
</feature>
<gene>
    <name evidence="3" type="ORF">ACFPCY_24605</name>
</gene>
<sequence length="103" mass="10851">MLVFSLMVAATLGLAATAYLLWFARMSRSAQFWQAPEDETGEVRYRSPYVFARRSPGPRGPVAAPRPSGTGRPTGARTPDDRRPGTGDGPDDATAVLVGSGAG</sequence>
<keyword evidence="2" id="KW-1133">Transmembrane helix</keyword>
<accession>A0ABV9U226</accession>
<feature type="transmembrane region" description="Helical" evidence="2">
    <location>
        <begin position="6"/>
        <end position="24"/>
    </location>
</feature>
<keyword evidence="2" id="KW-0812">Transmembrane</keyword>
<keyword evidence="2" id="KW-0472">Membrane</keyword>
<dbReference type="EMBL" id="JBHSIT010000007">
    <property type="protein sequence ID" value="MFC4910518.1"/>
    <property type="molecule type" value="Genomic_DNA"/>
</dbReference>
<dbReference type="RefSeq" id="WP_378258934.1">
    <property type="nucleotide sequence ID" value="NZ_JBHSIT010000007.1"/>
</dbReference>